<sequence>MTLNNQVLLTLGASLVLLLAGTHGVRAAPTTSTTTVALHVKFTAPPCSIIPPPEVFLGAMLPGEHSYPAFNIDISCPPGTPVNTALYAEPVGNSLTAGRTDRVDMSGPAGSSGTPAQLWLAEAGSAVALDGAGSTDTTKQFCAGNTDRQCVLTPSTFVSVDTPRGETRATLRFSIAYP</sequence>
<evidence type="ECO:0000313" key="2">
    <source>
        <dbReference type="EMBL" id="CAB5575881.1"/>
    </source>
</evidence>
<dbReference type="Proteomes" id="UP000834503">
    <property type="component" value="Unassembled WGS sequence"/>
</dbReference>
<dbReference type="EMBL" id="CAHPQX010000017">
    <property type="protein sequence ID" value="CAB5575881.1"/>
    <property type="molecule type" value="Genomic_DNA"/>
</dbReference>
<keyword evidence="5" id="KW-1185">Reference proteome</keyword>
<feature type="signal peptide" evidence="1">
    <location>
        <begin position="1"/>
        <end position="27"/>
    </location>
</feature>
<dbReference type="AlphaFoldDB" id="A0A9N8GTA5"/>
<name>A0A9N8GTA5_9ENTR</name>
<reference evidence="2" key="1">
    <citation type="submission" date="2020-05" db="EMBL/GenBank/DDBJ databases">
        <authorList>
            <person name="Delgado-Blas J."/>
        </authorList>
    </citation>
    <scope>NUCLEOTIDE SEQUENCE</scope>
    <source>
        <strain evidence="2">BB1459</strain>
        <strain evidence="3">BB1480</strain>
    </source>
</reference>
<evidence type="ECO:0000256" key="1">
    <source>
        <dbReference type="SAM" id="SignalP"/>
    </source>
</evidence>
<comment type="caution">
    <text evidence="2">The sequence shown here is derived from an EMBL/GenBank/DDBJ whole genome shotgun (WGS) entry which is preliminary data.</text>
</comment>
<evidence type="ECO:0000313" key="5">
    <source>
        <dbReference type="Proteomes" id="UP000837205"/>
    </source>
</evidence>
<keyword evidence="1" id="KW-0732">Signal</keyword>
<evidence type="ECO:0008006" key="6">
    <source>
        <dbReference type="Google" id="ProtNLM"/>
    </source>
</evidence>
<protein>
    <recommendedName>
        <fullName evidence="6">Fimbrial protein</fullName>
    </recommendedName>
</protein>
<gene>
    <name evidence="2" type="ORF">GHA_03743</name>
    <name evidence="3" type="ORF">TML_02671</name>
</gene>
<organism evidence="2 4">
    <name type="scientific">Citrobacter werkmanii</name>
    <dbReference type="NCBI Taxonomy" id="67827"/>
    <lineage>
        <taxon>Bacteria</taxon>
        <taxon>Pseudomonadati</taxon>
        <taxon>Pseudomonadota</taxon>
        <taxon>Gammaproteobacteria</taxon>
        <taxon>Enterobacterales</taxon>
        <taxon>Enterobacteriaceae</taxon>
        <taxon>Citrobacter</taxon>
        <taxon>Citrobacter freundii complex</taxon>
    </lineage>
</organism>
<evidence type="ECO:0000313" key="3">
    <source>
        <dbReference type="EMBL" id="CAC9206054.1"/>
    </source>
</evidence>
<dbReference type="Proteomes" id="UP000837205">
    <property type="component" value="Unassembled WGS sequence"/>
</dbReference>
<feature type="chain" id="PRO_5040264912" description="Fimbrial protein" evidence="1">
    <location>
        <begin position="28"/>
        <end position="178"/>
    </location>
</feature>
<evidence type="ECO:0000313" key="4">
    <source>
        <dbReference type="Proteomes" id="UP000834503"/>
    </source>
</evidence>
<dbReference type="EMBL" id="CAIIUA010000001">
    <property type="protein sequence ID" value="CAC9206054.1"/>
    <property type="molecule type" value="Genomic_DNA"/>
</dbReference>
<accession>A0A9N8GTA5</accession>
<proteinExistence type="predicted"/>